<dbReference type="CDD" id="cd00291">
    <property type="entry name" value="SirA_YedF_YeeD"/>
    <property type="match status" value="1"/>
</dbReference>
<accession>A0A3B0R2S7</accession>
<gene>
    <name evidence="2" type="ORF">MNBD_DELTA01-2032</name>
</gene>
<dbReference type="InterPro" id="IPR001455">
    <property type="entry name" value="TusA-like"/>
</dbReference>
<feature type="domain" description="UPF0033" evidence="1">
    <location>
        <begin position="10"/>
        <end position="78"/>
    </location>
</feature>
<dbReference type="Pfam" id="PF01206">
    <property type="entry name" value="TusA"/>
    <property type="match status" value="1"/>
</dbReference>
<dbReference type="PANTHER" id="PTHR33279:SF19">
    <property type="entry name" value="SSL1707 PROTEIN"/>
    <property type="match status" value="1"/>
</dbReference>
<dbReference type="SUPFAM" id="SSF64307">
    <property type="entry name" value="SirA-like"/>
    <property type="match status" value="1"/>
</dbReference>
<dbReference type="PANTHER" id="PTHR33279">
    <property type="entry name" value="SULFUR CARRIER PROTEIN YEDF-RELATED"/>
    <property type="match status" value="1"/>
</dbReference>
<dbReference type="AlphaFoldDB" id="A0A3B0R2S7"/>
<evidence type="ECO:0000259" key="1">
    <source>
        <dbReference type="Pfam" id="PF01206"/>
    </source>
</evidence>
<sequence>MSDDIEAKESIDLRGVMCPMNFVKAKLKLEALDAGEVLEIVLDSGEPIQNVPKSIKDEGHKIVEVKKEDGHFRLKVEKS</sequence>
<dbReference type="Gene3D" id="3.30.110.40">
    <property type="entry name" value="TusA-like domain"/>
    <property type="match status" value="1"/>
</dbReference>
<name>A0A3B0R2S7_9ZZZZ</name>
<evidence type="ECO:0000313" key="2">
    <source>
        <dbReference type="EMBL" id="VAV83436.1"/>
    </source>
</evidence>
<dbReference type="EMBL" id="UOEA01000041">
    <property type="protein sequence ID" value="VAV83436.1"/>
    <property type="molecule type" value="Genomic_DNA"/>
</dbReference>
<organism evidence="2">
    <name type="scientific">hydrothermal vent metagenome</name>
    <dbReference type="NCBI Taxonomy" id="652676"/>
    <lineage>
        <taxon>unclassified sequences</taxon>
        <taxon>metagenomes</taxon>
        <taxon>ecological metagenomes</taxon>
    </lineage>
</organism>
<reference evidence="2" key="1">
    <citation type="submission" date="2018-06" db="EMBL/GenBank/DDBJ databases">
        <authorList>
            <person name="Zhirakovskaya E."/>
        </authorList>
    </citation>
    <scope>NUCLEOTIDE SEQUENCE</scope>
</reference>
<proteinExistence type="predicted"/>
<protein>
    <recommendedName>
        <fullName evidence="1">UPF0033 domain-containing protein</fullName>
    </recommendedName>
</protein>
<dbReference type="InterPro" id="IPR036868">
    <property type="entry name" value="TusA-like_sf"/>
</dbReference>